<feature type="domain" description="ABC transmembrane type-1" evidence="8">
    <location>
        <begin position="90"/>
        <end position="302"/>
    </location>
</feature>
<dbReference type="PROSITE" id="PS50928">
    <property type="entry name" value="ABC_TM1"/>
    <property type="match status" value="1"/>
</dbReference>
<name>A0A1H0FJ54_9HYPH</name>
<dbReference type="GO" id="GO:0055085">
    <property type="term" value="P:transmembrane transport"/>
    <property type="evidence" value="ECO:0007669"/>
    <property type="project" value="InterPro"/>
</dbReference>
<organism evidence="9 10">
    <name type="scientific">Aureimonas jatrophae</name>
    <dbReference type="NCBI Taxonomy" id="1166073"/>
    <lineage>
        <taxon>Bacteria</taxon>
        <taxon>Pseudomonadati</taxon>
        <taxon>Pseudomonadota</taxon>
        <taxon>Alphaproteobacteria</taxon>
        <taxon>Hyphomicrobiales</taxon>
        <taxon>Aurantimonadaceae</taxon>
        <taxon>Aureimonas</taxon>
    </lineage>
</organism>
<feature type="transmembrane region" description="Helical" evidence="7">
    <location>
        <begin position="224"/>
        <end position="244"/>
    </location>
</feature>
<dbReference type="Gene3D" id="1.10.3720.10">
    <property type="entry name" value="MetI-like"/>
    <property type="match status" value="1"/>
</dbReference>
<keyword evidence="4 7" id="KW-0812">Transmembrane</keyword>
<reference evidence="9 10" key="1">
    <citation type="submission" date="2016-10" db="EMBL/GenBank/DDBJ databases">
        <authorList>
            <person name="de Groot N.N."/>
        </authorList>
    </citation>
    <scope>NUCLEOTIDE SEQUENCE [LARGE SCALE GENOMIC DNA]</scope>
    <source>
        <strain evidence="10">L7-484,KACC 16230,DSM 25025</strain>
    </source>
</reference>
<dbReference type="SUPFAM" id="SSF161098">
    <property type="entry name" value="MetI-like"/>
    <property type="match status" value="1"/>
</dbReference>
<evidence type="ECO:0000256" key="7">
    <source>
        <dbReference type="RuleBase" id="RU363032"/>
    </source>
</evidence>
<keyword evidence="3" id="KW-1003">Cell membrane</keyword>
<feature type="transmembrane region" description="Helical" evidence="7">
    <location>
        <begin position="94"/>
        <end position="115"/>
    </location>
</feature>
<evidence type="ECO:0000256" key="1">
    <source>
        <dbReference type="ARBA" id="ARBA00004651"/>
    </source>
</evidence>
<comment type="subcellular location">
    <subcellularLocation>
        <location evidence="1 7">Cell membrane</location>
        <topology evidence="1 7">Multi-pass membrane protein</topology>
    </subcellularLocation>
</comment>
<dbReference type="EMBL" id="FNIT01000002">
    <property type="protein sequence ID" value="SDN94703.1"/>
    <property type="molecule type" value="Genomic_DNA"/>
</dbReference>
<dbReference type="InterPro" id="IPR000515">
    <property type="entry name" value="MetI-like"/>
</dbReference>
<evidence type="ECO:0000256" key="6">
    <source>
        <dbReference type="ARBA" id="ARBA00023136"/>
    </source>
</evidence>
<comment type="similarity">
    <text evidence="7">Belongs to the binding-protein-dependent transport system permease family.</text>
</comment>
<feature type="transmembrane region" description="Helical" evidence="7">
    <location>
        <begin position="127"/>
        <end position="148"/>
    </location>
</feature>
<keyword evidence="6 7" id="KW-0472">Membrane</keyword>
<feature type="transmembrane region" description="Helical" evidence="7">
    <location>
        <begin position="284"/>
        <end position="303"/>
    </location>
</feature>
<keyword evidence="10" id="KW-1185">Reference proteome</keyword>
<accession>A0A1H0FJ54</accession>
<proteinExistence type="inferred from homology"/>
<dbReference type="PANTHER" id="PTHR30193">
    <property type="entry name" value="ABC TRANSPORTER PERMEASE PROTEIN"/>
    <property type="match status" value="1"/>
</dbReference>
<protein>
    <submittedName>
        <fullName evidence="9">Carbohydrate ABC transporter membrane protein 1, CUT1 family</fullName>
    </submittedName>
</protein>
<evidence type="ECO:0000256" key="3">
    <source>
        <dbReference type="ARBA" id="ARBA00022475"/>
    </source>
</evidence>
<evidence type="ECO:0000259" key="8">
    <source>
        <dbReference type="PROSITE" id="PS50928"/>
    </source>
</evidence>
<dbReference type="GO" id="GO:0005886">
    <property type="term" value="C:plasma membrane"/>
    <property type="evidence" value="ECO:0007669"/>
    <property type="project" value="UniProtKB-SubCell"/>
</dbReference>
<evidence type="ECO:0000313" key="10">
    <source>
        <dbReference type="Proteomes" id="UP000198793"/>
    </source>
</evidence>
<dbReference type="InterPro" id="IPR051393">
    <property type="entry name" value="ABC_transporter_permease"/>
</dbReference>
<evidence type="ECO:0000256" key="4">
    <source>
        <dbReference type="ARBA" id="ARBA00022692"/>
    </source>
</evidence>
<evidence type="ECO:0000256" key="5">
    <source>
        <dbReference type="ARBA" id="ARBA00022989"/>
    </source>
</evidence>
<feature type="transmembrane region" description="Helical" evidence="7">
    <location>
        <begin position="251"/>
        <end position="272"/>
    </location>
</feature>
<evidence type="ECO:0000256" key="2">
    <source>
        <dbReference type="ARBA" id="ARBA00022448"/>
    </source>
</evidence>
<feature type="transmembrane region" description="Helical" evidence="7">
    <location>
        <begin position="34"/>
        <end position="57"/>
    </location>
</feature>
<dbReference type="AlphaFoldDB" id="A0A1H0FJ54"/>
<gene>
    <name evidence="9" type="ORF">SAMN05192530_102543</name>
</gene>
<dbReference type="CDD" id="cd06261">
    <property type="entry name" value="TM_PBP2"/>
    <property type="match status" value="1"/>
</dbReference>
<feature type="transmembrane region" description="Helical" evidence="7">
    <location>
        <begin position="185"/>
        <end position="204"/>
    </location>
</feature>
<evidence type="ECO:0000313" key="9">
    <source>
        <dbReference type="EMBL" id="SDN94703.1"/>
    </source>
</evidence>
<dbReference type="RefSeq" id="WP_210184149.1">
    <property type="nucleotide sequence ID" value="NZ_FNIT01000002.1"/>
</dbReference>
<dbReference type="Proteomes" id="UP000198793">
    <property type="component" value="Unassembled WGS sequence"/>
</dbReference>
<dbReference type="STRING" id="1166073.SAMN05192530_102543"/>
<dbReference type="PANTHER" id="PTHR30193:SF37">
    <property type="entry name" value="INNER MEMBRANE ABC TRANSPORTER PERMEASE PROTEIN YCJO"/>
    <property type="match status" value="1"/>
</dbReference>
<sequence>MTQVTSIGMERAGVRSTGRQSARWQRFKTRATPYVFIAPNLVLFSVFIFFPLFYAFFISFHEWSLIDTPLYTGTENYERLLTDRQFWQALGNTVLYSLATVPTSLAIGLAVAIGLNRELFARTLLRSAFFLPVVISSVATAVISAWLFNDNYGVINAILGHLGIRPIAWLSTTQWALPSIIITTLWTRIGFCMVVYLAALQSISPSYYEAARIDGATRWQQFRYVTWPLLRPTTFLLLILNVIHSFQVFDLIFVMTGGGPGFSTTMLVQYIYQAAFVTSEMGYASAMGVVLFALVLVFTLIQWRVNRRTEQFI</sequence>
<feature type="transmembrane region" description="Helical" evidence="7">
    <location>
        <begin position="154"/>
        <end position="173"/>
    </location>
</feature>
<dbReference type="Pfam" id="PF00528">
    <property type="entry name" value="BPD_transp_1"/>
    <property type="match status" value="1"/>
</dbReference>
<keyword evidence="5 7" id="KW-1133">Transmembrane helix</keyword>
<dbReference type="InterPro" id="IPR035906">
    <property type="entry name" value="MetI-like_sf"/>
</dbReference>
<keyword evidence="2 7" id="KW-0813">Transport</keyword>